<dbReference type="PANTHER" id="PTHR45615:SF40">
    <property type="entry name" value="MYOSIN HEAVY CHAIN, NON-MUSCLE"/>
    <property type="match status" value="1"/>
</dbReference>
<dbReference type="OrthoDB" id="2130750at2759"/>
<dbReference type="GO" id="GO:0032982">
    <property type="term" value="C:myosin filament"/>
    <property type="evidence" value="ECO:0007669"/>
    <property type="project" value="TreeGrafter"/>
</dbReference>
<feature type="compositionally biased region" description="Basic and acidic residues" evidence="3">
    <location>
        <begin position="224"/>
        <end position="236"/>
    </location>
</feature>
<feature type="compositionally biased region" description="Polar residues" evidence="3">
    <location>
        <begin position="517"/>
        <end position="530"/>
    </location>
</feature>
<feature type="compositionally biased region" description="Basic and acidic residues" evidence="3">
    <location>
        <begin position="673"/>
        <end position="683"/>
    </location>
</feature>
<feature type="compositionally biased region" description="Basic and acidic residues" evidence="3">
    <location>
        <begin position="348"/>
        <end position="368"/>
    </location>
</feature>
<feature type="domain" description="CAP-Gly" evidence="5">
    <location>
        <begin position="1498"/>
        <end position="1532"/>
    </location>
</feature>
<accession>A0A2G8L0W4</accession>
<feature type="compositionally biased region" description="Basic residues" evidence="3">
    <location>
        <begin position="747"/>
        <end position="756"/>
    </location>
</feature>
<dbReference type="PROSITE" id="PS00018">
    <property type="entry name" value="EF_HAND_1"/>
    <property type="match status" value="2"/>
</dbReference>
<sequence length="1579" mass="180615">MSSEEREEQKEEAGDEDISSPRGGTGDNQLFHMLLDDEYEDDFDDESTSTRSISIASDGDHQRHSENEQNLQEDQRRGTVHAGKLTRDDAIDEGDEEMGAEEEEKQGMNDLKTGEDSVVAQRPRSAITDEGIADSLVERETSQNAEDKSGRELNDENGGTETSTDGGFMKDEHNPISEKLGHESSTNNFVNLEEKQKTSAIKESGLEIRETVSENPPGRSNEMINKERSSVIKSKQDTNITQSFSGREESDGLISKNDSSDLKLNINSPLQPSADVKELMKSEPSRESDRDKSLDDQEYNSMKKNIVTPLTGVRGVVNDDLTQHRTKQIQDREKMAREEEKTDDGDGINERQTRHEGGEEEMESKNKINSDCGESKLLNSSVNATKQVLNFNKSSRAGEDQQSVDYKSLENENQNQKNQDTVDMIGIAKVEEGVPKQIEDDELQMEVKVKLDHENKRETNNNLSSHSEEVMLNAQFDESENHSTSEMEVIIKENQAKKPKKSALKIRQGPTSVDYPTETQSNGPDGTTVGNLPHGEGERIVEEKSPSVHSVAGTTDASEIDVVEGVNIEMGERDKLAERGGPDTDPIHHKFINNKPAGKTGDKEEEVPPRKKVVTKKTEMGTTGNEQSHNNRHEGHNCPRELRRLERLKEQMENEDATVAAIRAHPGTNDNSEQFKKKTKVQEGDTNGEQSTFPGQSSEEAASSPLIDSPSGKKRRKKKSSDPFDGLPVIKPWHIHQQEQNGIREKPKGRKRHEKRFKVSQFDDPFDQMVWMLFRSADKDGNGKLNKKELNLVLQSPKLELSLTPTDVKKLFTDCCTEEDIDAKTCELSFDEFALLGRFLLMLYYSKLDESSQSKWCILDKGNDYGLIYFNKLTGEASTSIPTDYYGDILHEPDLLELAIHDLFDDADIDEDGKINLIDFLRILRSEDFGLFSTIQTLRKSCNTSLNLRTKPTDNFHAAVKITFFSLPYSTRGREVMVQFDEFVPLAKRMILTVYKARDPSMHEWCHLYTKNVGSFWFNKRTGQADRHPPTSLVRTQQDMLEHRSREIEVFMEVAEDLHHTKEDLQRETLARQELENQLAELRKEHDATKKELAKTTSNLEKSREEVDQKSKQIIYFEKEKVKRQNLIESLQDRAEEADRIEANLESLRNVLQSTQTTVREKEFDVRDLSSDLEETKKQLAESREHAANLQDKIDDLVVQLREEIRRNERVEKELERTKSYKSEKVEVEDILKETKEELQLRMNQLTHARYEIRDSKSRIRKLETELNNYPDLQSQLAEKEKEISQLKEEMERLEAQLMEDIRRAAREPRPSAKRFRWNKVRNVESLDDSHDCSDPLCPVNGRNSCRPESSQVWAFKKTEKTQTQSNKGSFLELLSNVEHSDDMDVDDEINIYDLYEPQYPVISPHRARASSASGDRSRLMRPKSSAGRIESRRQSKLPKGVLLYEEDYLLARFVKEGDRVRIKKSGVQILGMKPSDLRSATVRYVGQLEQEGGEHMLFVGLHMDDAVGNTNGILEGKRYFYTKRKHGKMVRITEVLYIYNPKTTSFDKLNDLVEEYKSSRRKPWYQSPDEGSRLIKVT</sequence>
<dbReference type="Pfam" id="PF01302">
    <property type="entry name" value="CAP_GLY"/>
    <property type="match status" value="1"/>
</dbReference>
<feature type="compositionally biased region" description="Basic and acidic residues" evidence="3">
    <location>
        <begin position="58"/>
        <end position="77"/>
    </location>
</feature>
<dbReference type="GO" id="GO:0016460">
    <property type="term" value="C:myosin II complex"/>
    <property type="evidence" value="ECO:0007669"/>
    <property type="project" value="TreeGrafter"/>
</dbReference>
<dbReference type="Gene3D" id="1.10.238.10">
    <property type="entry name" value="EF-hand"/>
    <property type="match status" value="1"/>
</dbReference>
<feature type="compositionally biased region" description="Basic and acidic residues" evidence="3">
    <location>
        <begin position="328"/>
        <end position="340"/>
    </location>
</feature>
<dbReference type="SMART" id="SM01052">
    <property type="entry name" value="CAP_GLY"/>
    <property type="match status" value="1"/>
</dbReference>
<feature type="compositionally biased region" description="Basic and acidic residues" evidence="3">
    <location>
        <begin position="136"/>
        <end position="154"/>
    </location>
</feature>
<dbReference type="GO" id="GO:0005509">
    <property type="term" value="F:calcium ion binding"/>
    <property type="evidence" value="ECO:0007669"/>
    <property type="project" value="InterPro"/>
</dbReference>
<keyword evidence="1" id="KW-0106">Calcium</keyword>
<feature type="compositionally biased region" description="Polar residues" evidence="3">
    <location>
        <begin position="684"/>
        <end position="701"/>
    </location>
</feature>
<reference evidence="6 7" key="1">
    <citation type="journal article" date="2017" name="PLoS Biol.">
        <title>The sea cucumber genome provides insights into morphological evolution and visceral regeneration.</title>
        <authorList>
            <person name="Zhang X."/>
            <person name="Sun L."/>
            <person name="Yuan J."/>
            <person name="Sun Y."/>
            <person name="Gao Y."/>
            <person name="Zhang L."/>
            <person name="Li S."/>
            <person name="Dai H."/>
            <person name="Hamel J.F."/>
            <person name="Liu C."/>
            <person name="Yu Y."/>
            <person name="Liu S."/>
            <person name="Lin W."/>
            <person name="Guo K."/>
            <person name="Jin S."/>
            <person name="Xu P."/>
            <person name="Storey K.B."/>
            <person name="Huan P."/>
            <person name="Zhang T."/>
            <person name="Zhou Y."/>
            <person name="Zhang J."/>
            <person name="Lin C."/>
            <person name="Li X."/>
            <person name="Xing L."/>
            <person name="Huo D."/>
            <person name="Sun M."/>
            <person name="Wang L."/>
            <person name="Mercier A."/>
            <person name="Li F."/>
            <person name="Yang H."/>
            <person name="Xiang J."/>
        </authorList>
    </citation>
    <scope>NUCLEOTIDE SEQUENCE [LARGE SCALE GENOMIC DNA]</scope>
    <source>
        <strain evidence="6">Shaxun</strain>
        <tissue evidence="6">Muscle</tissue>
    </source>
</reference>
<evidence type="ECO:0000256" key="3">
    <source>
        <dbReference type="SAM" id="MobiDB-lite"/>
    </source>
</evidence>
<evidence type="ECO:0000259" key="4">
    <source>
        <dbReference type="PROSITE" id="PS50222"/>
    </source>
</evidence>
<feature type="compositionally biased region" description="Basic and acidic residues" evidence="3">
    <location>
        <begin position="629"/>
        <end position="652"/>
    </location>
</feature>
<comment type="caution">
    <text evidence="6">The sequence shown here is derived from an EMBL/GenBank/DDBJ whole genome shotgun (WGS) entry which is preliminary data.</text>
</comment>
<feature type="compositionally biased region" description="Basic and acidic residues" evidence="3">
    <location>
        <begin position="275"/>
        <end position="295"/>
    </location>
</feature>
<keyword evidence="2" id="KW-0175">Coiled coil</keyword>
<feature type="compositionally biased region" description="Basic and acidic residues" evidence="3">
    <location>
        <begin position="600"/>
        <end position="609"/>
    </location>
</feature>
<evidence type="ECO:0000256" key="1">
    <source>
        <dbReference type="ARBA" id="ARBA00022837"/>
    </source>
</evidence>
<organism evidence="6 7">
    <name type="scientific">Stichopus japonicus</name>
    <name type="common">Sea cucumber</name>
    <dbReference type="NCBI Taxonomy" id="307972"/>
    <lineage>
        <taxon>Eukaryota</taxon>
        <taxon>Metazoa</taxon>
        <taxon>Echinodermata</taxon>
        <taxon>Eleutherozoa</taxon>
        <taxon>Echinozoa</taxon>
        <taxon>Holothuroidea</taxon>
        <taxon>Aspidochirotacea</taxon>
        <taxon>Aspidochirotida</taxon>
        <taxon>Stichopodidae</taxon>
        <taxon>Apostichopus</taxon>
    </lineage>
</organism>
<gene>
    <name evidence="6" type="ORF">BSL78_09199</name>
</gene>
<feature type="region of interest" description="Disordered" evidence="3">
    <location>
        <begin position="389"/>
        <end position="419"/>
    </location>
</feature>
<feature type="compositionally biased region" description="Basic and acidic residues" evidence="3">
    <location>
        <begin position="168"/>
        <end position="182"/>
    </location>
</feature>
<feature type="compositionally biased region" description="Acidic residues" evidence="3">
    <location>
        <begin position="36"/>
        <end position="47"/>
    </location>
</feature>
<feature type="compositionally biased region" description="Basic and acidic residues" evidence="3">
    <location>
        <begin position="535"/>
        <end position="546"/>
    </location>
</feature>
<dbReference type="SUPFAM" id="SSF74924">
    <property type="entry name" value="Cap-Gly domain"/>
    <property type="match status" value="1"/>
</dbReference>
<evidence type="ECO:0000256" key="2">
    <source>
        <dbReference type="SAM" id="Coils"/>
    </source>
</evidence>
<dbReference type="SUPFAM" id="SSF47473">
    <property type="entry name" value="EF-hand"/>
    <property type="match status" value="1"/>
</dbReference>
<name>A0A2G8L0W4_STIJA</name>
<dbReference type="InterPro" id="IPR018247">
    <property type="entry name" value="EF_Hand_1_Ca_BS"/>
</dbReference>
<dbReference type="Gene3D" id="2.30.30.190">
    <property type="entry name" value="CAP Gly-rich-like domain"/>
    <property type="match status" value="1"/>
</dbReference>
<feature type="region of interest" description="Disordered" evidence="3">
    <location>
        <begin position="492"/>
        <end position="756"/>
    </location>
</feature>
<dbReference type="InterPro" id="IPR002048">
    <property type="entry name" value="EF_hand_dom"/>
</dbReference>
<dbReference type="GO" id="GO:0051015">
    <property type="term" value="F:actin filament binding"/>
    <property type="evidence" value="ECO:0007669"/>
    <property type="project" value="TreeGrafter"/>
</dbReference>
<dbReference type="InterPro" id="IPR000938">
    <property type="entry name" value="CAP-Gly_domain"/>
</dbReference>
<keyword evidence="7" id="KW-1185">Reference proteome</keyword>
<dbReference type="InterPro" id="IPR011992">
    <property type="entry name" value="EF-hand-dom_pair"/>
</dbReference>
<dbReference type="GO" id="GO:0000146">
    <property type="term" value="F:microfilament motor activity"/>
    <property type="evidence" value="ECO:0007669"/>
    <property type="project" value="TreeGrafter"/>
</dbReference>
<dbReference type="PANTHER" id="PTHR45615">
    <property type="entry name" value="MYOSIN HEAVY CHAIN, NON-MUSCLE"/>
    <property type="match status" value="1"/>
</dbReference>
<dbReference type="EMBL" id="MRZV01000270">
    <property type="protein sequence ID" value="PIK53881.1"/>
    <property type="molecule type" value="Genomic_DNA"/>
</dbReference>
<evidence type="ECO:0000313" key="6">
    <source>
        <dbReference type="EMBL" id="PIK53881.1"/>
    </source>
</evidence>
<evidence type="ECO:0000259" key="5">
    <source>
        <dbReference type="PROSITE" id="PS50245"/>
    </source>
</evidence>
<evidence type="ECO:0000313" key="7">
    <source>
        <dbReference type="Proteomes" id="UP000230750"/>
    </source>
</evidence>
<feature type="compositionally biased region" description="Basic and acidic residues" evidence="3">
    <location>
        <begin position="570"/>
        <end position="588"/>
    </location>
</feature>
<feature type="domain" description="EF-hand" evidence="4">
    <location>
        <begin position="765"/>
        <end position="800"/>
    </location>
</feature>
<dbReference type="Proteomes" id="UP000230750">
    <property type="component" value="Unassembled WGS sequence"/>
</dbReference>
<feature type="region of interest" description="Disordered" evidence="3">
    <location>
        <begin position="1"/>
        <end position="375"/>
    </location>
</feature>
<dbReference type="STRING" id="307972.A0A2G8L0W4"/>
<feature type="coiled-coil region" evidence="2">
    <location>
        <begin position="1058"/>
        <end position="1308"/>
    </location>
</feature>
<proteinExistence type="predicted"/>
<feature type="region of interest" description="Disordered" evidence="3">
    <location>
        <begin position="1406"/>
        <end position="1434"/>
    </location>
</feature>
<feature type="compositionally biased region" description="Acidic residues" evidence="3">
    <location>
        <begin position="90"/>
        <end position="104"/>
    </location>
</feature>
<dbReference type="PROSITE" id="PS50222">
    <property type="entry name" value="EF_HAND_2"/>
    <property type="match status" value="2"/>
</dbReference>
<protein>
    <submittedName>
        <fullName evidence="6">Uncharacterized protein</fullName>
    </submittedName>
</protein>
<dbReference type="InterPro" id="IPR036859">
    <property type="entry name" value="CAP-Gly_dom_sf"/>
</dbReference>
<dbReference type="PROSITE" id="PS50245">
    <property type="entry name" value="CAP_GLY_2"/>
    <property type="match status" value="1"/>
</dbReference>
<feature type="domain" description="EF-hand" evidence="4">
    <location>
        <begin position="895"/>
        <end position="930"/>
    </location>
</feature>
<dbReference type="GO" id="GO:0005737">
    <property type="term" value="C:cytoplasm"/>
    <property type="evidence" value="ECO:0007669"/>
    <property type="project" value="TreeGrafter"/>
</dbReference>
<dbReference type="SMART" id="SM00054">
    <property type="entry name" value="EFh"/>
    <property type="match status" value="2"/>
</dbReference>